<feature type="region of interest" description="Disordered" evidence="1">
    <location>
        <begin position="1"/>
        <end position="23"/>
    </location>
</feature>
<keyword evidence="3" id="KW-1185">Reference proteome</keyword>
<gene>
    <name evidence="2" type="ORF">JTE90_008167</name>
</gene>
<protein>
    <submittedName>
        <fullName evidence="2">Uncharacterized protein</fullName>
    </submittedName>
</protein>
<evidence type="ECO:0000313" key="3">
    <source>
        <dbReference type="Proteomes" id="UP000827092"/>
    </source>
</evidence>
<dbReference type="Proteomes" id="UP000827092">
    <property type="component" value="Unassembled WGS sequence"/>
</dbReference>
<dbReference type="EMBL" id="JAFNEN010000095">
    <property type="protein sequence ID" value="KAG8194989.1"/>
    <property type="molecule type" value="Genomic_DNA"/>
</dbReference>
<sequence length="96" mass="10633">MEHDPPQKTDKDDMPARHQASAYGTGFVGERSVLFMITERIQEMITPLPPRIAAQNAEYEGADIFNDYTESIKQIVSACLKEGHRLPGSKEGGIIS</sequence>
<evidence type="ECO:0000256" key="1">
    <source>
        <dbReference type="SAM" id="MobiDB-lite"/>
    </source>
</evidence>
<feature type="compositionally biased region" description="Basic and acidic residues" evidence="1">
    <location>
        <begin position="1"/>
        <end position="16"/>
    </location>
</feature>
<comment type="caution">
    <text evidence="2">The sequence shown here is derived from an EMBL/GenBank/DDBJ whole genome shotgun (WGS) entry which is preliminary data.</text>
</comment>
<name>A0AAV6VE70_9ARAC</name>
<evidence type="ECO:0000313" key="2">
    <source>
        <dbReference type="EMBL" id="KAG8194989.1"/>
    </source>
</evidence>
<reference evidence="2 3" key="1">
    <citation type="journal article" date="2022" name="Nat. Ecol. Evol.">
        <title>A masculinizing supergene underlies an exaggerated male reproductive morph in a spider.</title>
        <authorList>
            <person name="Hendrickx F."/>
            <person name="De Corte Z."/>
            <person name="Sonet G."/>
            <person name="Van Belleghem S.M."/>
            <person name="Kostlbacher S."/>
            <person name="Vangestel C."/>
        </authorList>
    </citation>
    <scope>NUCLEOTIDE SEQUENCE [LARGE SCALE GENOMIC DNA]</scope>
    <source>
        <strain evidence="2">W744_W776</strain>
    </source>
</reference>
<organism evidence="2 3">
    <name type="scientific">Oedothorax gibbosus</name>
    <dbReference type="NCBI Taxonomy" id="931172"/>
    <lineage>
        <taxon>Eukaryota</taxon>
        <taxon>Metazoa</taxon>
        <taxon>Ecdysozoa</taxon>
        <taxon>Arthropoda</taxon>
        <taxon>Chelicerata</taxon>
        <taxon>Arachnida</taxon>
        <taxon>Araneae</taxon>
        <taxon>Araneomorphae</taxon>
        <taxon>Entelegynae</taxon>
        <taxon>Araneoidea</taxon>
        <taxon>Linyphiidae</taxon>
        <taxon>Erigoninae</taxon>
        <taxon>Oedothorax</taxon>
    </lineage>
</organism>
<proteinExistence type="predicted"/>
<accession>A0AAV6VE70</accession>
<dbReference type="AlphaFoldDB" id="A0AAV6VE70"/>